<keyword evidence="1" id="KW-1133">Transmembrane helix</keyword>
<accession>A0A7X1EJM5</accession>
<comment type="caution">
    <text evidence="2">The sequence shown here is derived from an EMBL/GenBank/DDBJ whole genome shotgun (WGS) entry which is preliminary data.</text>
</comment>
<feature type="transmembrane region" description="Helical" evidence="1">
    <location>
        <begin position="164"/>
        <end position="185"/>
    </location>
</feature>
<feature type="transmembrane region" description="Helical" evidence="1">
    <location>
        <begin position="75"/>
        <end position="93"/>
    </location>
</feature>
<gene>
    <name evidence="2" type="ORF">H7I73_25060</name>
</gene>
<dbReference type="Proteomes" id="UP000548504">
    <property type="component" value="Unassembled WGS sequence"/>
</dbReference>
<dbReference type="Pfam" id="PF24838">
    <property type="entry name" value="8xMP"/>
    <property type="match status" value="1"/>
</dbReference>
<keyword evidence="1" id="KW-0812">Transmembrane</keyword>
<reference evidence="2 3" key="1">
    <citation type="submission" date="2020-08" db="EMBL/GenBank/DDBJ databases">
        <title>Emergence and comparative genomics analysis of Citrobacter in Fennec fox imported from North Africa to China.</title>
        <authorList>
            <person name="Zheng B."/>
        </authorList>
    </citation>
    <scope>NUCLEOTIDE SEQUENCE [LARGE SCALE GENOMIC DNA]</scope>
    <source>
        <strain evidence="2 3">FF141</strain>
    </source>
</reference>
<dbReference type="EMBL" id="JACLAG010000012">
    <property type="protein sequence ID" value="MBC2622907.1"/>
    <property type="molecule type" value="Genomic_DNA"/>
</dbReference>
<feature type="transmembrane region" description="Helical" evidence="1">
    <location>
        <begin position="46"/>
        <end position="63"/>
    </location>
</feature>
<keyword evidence="1" id="KW-0472">Membrane</keyword>
<feature type="transmembrane region" description="Helical" evidence="1">
    <location>
        <begin position="197"/>
        <end position="216"/>
    </location>
</feature>
<evidence type="ECO:0000313" key="3">
    <source>
        <dbReference type="Proteomes" id="UP000548504"/>
    </source>
</evidence>
<evidence type="ECO:0000313" key="2">
    <source>
        <dbReference type="EMBL" id="MBC2622907.1"/>
    </source>
</evidence>
<sequence length="237" mass="27112">MDNKEYQRHFGIITDELQKPSDKHLRAFTQVADIRKFEIEMYWKRATYFWTIIAITFTGYFALASANSFPFKNTFSLLLSSMGSVFTLSWFLVNRGSKYWQENWENHLDLMENGITGPLYKTVLSRPSVEAKKNAPQLASTDKDFIDKHITGPKKISASKINQLVAFYLLGIWLILVMTTITNILKLSFWSESTMEVVLSVGVLIWSAIATSLMFCKSATYTGIQTSEARKRSSNLL</sequence>
<proteinExistence type="predicted"/>
<dbReference type="RefSeq" id="WP_185656670.1">
    <property type="nucleotide sequence ID" value="NZ_JACLAG010000012.1"/>
</dbReference>
<dbReference type="AlphaFoldDB" id="A0A7X1EJM5"/>
<name>A0A7X1EJM5_9ENTR</name>
<organism evidence="2 3">
    <name type="scientific">Citrobacter cronae</name>
    <dbReference type="NCBI Taxonomy" id="1748967"/>
    <lineage>
        <taxon>Bacteria</taxon>
        <taxon>Pseudomonadati</taxon>
        <taxon>Pseudomonadota</taxon>
        <taxon>Gammaproteobacteria</taxon>
        <taxon>Enterobacterales</taxon>
        <taxon>Enterobacteriaceae</taxon>
        <taxon>Citrobacter</taxon>
        <taxon>Citrobacter freundii complex</taxon>
    </lineage>
</organism>
<evidence type="ECO:0000256" key="1">
    <source>
        <dbReference type="SAM" id="Phobius"/>
    </source>
</evidence>
<protein>
    <submittedName>
        <fullName evidence="2">Uncharacterized protein</fullName>
    </submittedName>
</protein>
<dbReference type="InterPro" id="IPR056918">
    <property type="entry name" value="8xMP"/>
</dbReference>